<dbReference type="EMBL" id="FCOK02000046">
    <property type="protein sequence ID" value="SAL53820.1"/>
    <property type="molecule type" value="Genomic_DNA"/>
</dbReference>
<dbReference type="AlphaFoldDB" id="A0A158ICV7"/>
<dbReference type="RefSeq" id="WP_062090048.1">
    <property type="nucleotide sequence ID" value="NZ_FCOK02000046.1"/>
</dbReference>
<dbReference type="PROSITE" id="PS00623">
    <property type="entry name" value="GMC_OXRED_1"/>
    <property type="match status" value="1"/>
</dbReference>
<name>A0A158ICV7_9BURK</name>
<dbReference type="PROSITE" id="PS00624">
    <property type="entry name" value="GMC_OXRED_2"/>
    <property type="match status" value="1"/>
</dbReference>
<feature type="binding site" evidence="5">
    <location>
        <position position="216"/>
    </location>
    <ligand>
        <name>FAD</name>
        <dbReference type="ChEBI" id="CHEBI:57692"/>
    </ligand>
</feature>
<dbReference type="OrthoDB" id="9785276at2"/>
<dbReference type="NCBIfam" id="NF002550">
    <property type="entry name" value="PRK02106.1"/>
    <property type="match status" value="1"/>
</dbReference>
<gene>
    <name evidence="9" type="ORF">AWB69_05692</name>
</gene>
<protein>
    <submittedName>
        <fullName evidence="9">Glucose-methanol-choline oxidoreductase</fullName>
    </submittedName>
</protein>
<feature type="binding site" evidence="5">
    <location>
        <begin position="89"/>
        <end position="92"/>
    </location>
    <ligand>
        <name>FAD</name>
        <dbReference type="ChEBI" id="CHEBI:57692"/>
    </ligand>
</feature>
<sequence>MEYDYIVVGGGSAGCVVASRLSEDPDATVLLLEAGRRNDSFLVRWPAGYARLQGDKVRYEWMTTPQEQLNNRRMLFPQGKILGGGSSVNSMVYIRGHRRDFDHWASLGNEGWSYADLLPYFKRSEDNERLSNAFHGINGPMGVSDQRSPIDLSRQFIRAAQEAGVPYNPDFNGADQYGVGFYQVTQRNVRRSSTAFAFIYPALKRKNLTVETQARVTRVVVENDRAVGIEVVREGKSSSETIRAKREVVVSAGAINSPKLLLLSGIGPADELRRSGISVKLDLPGVGKNLQDHMDVYCCARLNAPVSYNGQDRGLAPFKHALQFLMFGTGAVSSNVCEGGAFVSTTGENDWPDIQMHFLPAYVIDHGRVRVAGHGMTLNTAYLRPESRGEVTLASSNPIDDPLIDPRYLSAEADWRHSIEGFKMAREILSQSTLRSITTEEHLPGSGVRTDEEIRSYIREWAKTDFHPAGTCKMGTDDKAVVDSDLKVHGIAGLRVIDASIMPTVVSGNTNASSIMIGEKGADAIRGKRLAPVRSEVGEAVDVVT</sequence>
<dbReference type="InterPro" id="IPR000172">
    <property type="entry name" value="GMC_OxRdtase_N"/>
</dbReference>
<evidence type="ECO:0000313" key="9">
    <source>
        <dbReference type="EMBL" id="SAL53820.1"/>
    </source>
</evidence>
<dbReference type="Pfam" id="PF05199">
    <property type="entry name" value="GMC_oxred_C"/>
    <property type="match status" value="1"/>
</dbReference>
<dbReference type="Proteomes" id="UP000054683">
    <property type="component" value="Unassembled WGS sequence"/>
</dbReference>
<evidence type="ECO:0000256" key="3">
    <source>
        <dbReference type="ARBA" id="ARBA00022630"/>
    </source>
</evidence>
<reference evidence="9 10" key="1">
    <citation type="submission" date="2016-01" db="EMBL/GenBank/DDBJ databases">
        <authorList>
            <person name="Oliw E.H."/>
        </authorList>
    </citation>
    <scope>NUCLEOTIDE SEQUENCE [LARGE SCALE GENOMIC DNA]</scope>
    <source>
        <strain evidence="9">LMG 27134</strain>
    </source>
</reference>
<dbReference type="SUPFAM" id="SSF51905">
    <property type="entry name" value="FAD/NAD(P)-binding domain"/>
    <property type="match status" value="1"/>
</dbReference>
<dbReference type="SUPFAM" id="SSF54373">
    <property type="entry name" value="FAD-linked reductases, C-terminal domain"/>
    <property type="match status" value="1"/>
</dbReference>
<dbReference type="InterPro" id="IPR007867">
    <property type="entry name" value="GMC_OxRtase_C"/>
</dbReference>
<feature type="domain" description="Glucose-methanol-choline oxidoreductase N-terminal" evidence="7">
    <location>
        <begin position="79"/>
        <end position="102"/>
    </location>
</feature>
<dbReference type="Gene3D" id="3.30.560.10">
    <property type="entry name" value="Glucose Oxidase, domain 3"/>
    <property type="match status" value="1"/>
</dbReference>
<evidence type="ECO:0000256" key="4">
    <source>
        <dbReference type="ARBA" id="ARBA00022827"/>
    </source>
</evidence>
<proteinExistence type="inferred from homology"/>
<dbReference type="InterPro" id="IPR012132">
    <property type="entry name" value="GMC_OxRdtase"/>
</dbReference>
<evidence type="ECO:0000259" key="8">
    <source>
        <dbReference type="PROSITE" id="PS00624"/>
    </source>
</evidence>
<comment type="similarity">
    <text evidence="2 6">Belongs to the GMC oxidoreductase family.</text>
</comment>
<feature type="domain" description="Glucose-methanol-choline oxidoreductase N-terminal" evidence="8">
    <location>
        <begin position="253"/>
        <end position="267"/>
    </location>
</feature>
<accession>A0A158ICV7</accession>
<evidence type="ECO:0000259" key="7">
    <source>
        <dbReference type="PROSITE" id="PS00623"/>
    </source>
</evidence>
<dbReference type="Gene3D" id="3.50.50.60">
    <property type="entry name" value="FAD/NAD(P)-binding domain"/>
    <property type="match status" value="1"/>
</dbReference>
<comment type="cofactor">
    <cofactor evidence="1 5">
        <name>FAD</name>
        <dbReference type="ChEBI" id="CHEBI:57692"/>
    </cofactor>
</comment>
<organism evidence="9 10">
    <name type="scientific">Caballeronia udeis</name>
    <dbReference type="NCBI Taxonomy" id="1232866"/>
    <lineage>
        <taxon>Bacteria</taxon>
        <taxon>Pseudomonadati</taxon>
        <taxon>Pseudomonadota</taxon>
        <taxon>Betaproteobacteria</taxon>
        <taxon>Burkholderiales</taxon>
        <taxon>Burkholderiaceae</taxon>
        <taxon>Caballeronia</taxon>
    </lineage>
</organism>
<dbReference type="PANTHER" id="PTHR11552:SF147">
    <property type="entry name" value="CHOLINE DEHYDROGENASE, MITOCHONDRIAL"/>
    <property type="match status" value="1"/>
</dbReference>
<keyword evidence="4 5" id="KW-0274">FAD</keyword>
<dbReference type="InterPro" id="IPR036188">
    <property type="entry name" value="FAD/NAD-bd_sf"/>
</dbReference>
<evidence type="ECO:0000256" key="6">
    <source>
        <dbReference type="RuleBase" id="RU003968"/>
    </source>
</evidence>
<dbReference type="Pfam" id="PF00732">
    <property type="entry name" value="GMC_oxred_N"/>
    <property type="match status" value="1"/>
</dbReference>
<evidence type="ECO:0000256" key="2">
    <source>
        <dbReference type="ARBA" id="ARBA00010790"/>
    </source>
</evidence>
<dbReference type="GO" id="GO:0050660">
    <property type="term" value="F:flavin adenine dinucleotide binding"/>
    <property type="evidence" value="ECO:0007669"/>
    <property type="project" value="InterPro"/>
</dbReference>
<dbReference type="GO" id="GO:0016614">
    <property type="term" value="F:oxidoreductase activity, acting on CH-OH group of donors"/>
    <property type="evidence" value="ECO:0007669"/>
    <property type="project" value="InterPro"/>
</dbReference>
<evidence type="ECO:0000256" key="1">
    <source>
        <dbReference type="ARBA" id="ARBA00001974"/>
    </source>
</evidence>
<evidence type="ECO:0000313" key="10">
    <source>
        <dbReference type="Proteomes" id="UP000054683"/>
    </source>
</evidence>
<dbReference type="PIRSF" id="PIRSF000137">
    <property type="entry name" value="Alcohol_oxidase"/>
    <property type="match status" value="1"/>
</dbReference>
<keyword evidence="3 6" id="KW-0285">Flavoprotein</keyword>
<dbReference type="PANTHER" id="PTHR11552">
    <property type="entry name" value="GLUCOSE-METHANOL-CHOLINE GMC OXIDOREDUCTASE"/>
    <property type="match status" value="1"/>
</dbReference>
<evidence type="ECO:0000256" key="5">
    <source>
        <dbReference type="PIRSR" id="PIRSR000137-2"/>
    </source>
</evidence>